<dbReference type="Gene3D" id="1.10.3480.10">
    <property type="entry name" value="TorD-like"/>
    <property type="match status" value="1"/>
</dbReference>
<dbReference type="EMBL" id="AP025564">
    <property type="protein sequence ID" value="BDE97654.1"/>
    <property type="molecule type" value="Genomic_DNA"/>
</dbReference>
<keyword evidence="2" id="KW-1185">Reference proteome</keyword>
<accession>A0ABM7WML2</accession>
<evidence type="ECO:0008006" key="3">
    <source>
        <dbReference type="Google" id="ProtNLM"/>
    </source>
</evidence>
<dbReference type="InterPro" id="IPR036411">
    <property type="entry name" value="TorD-like_sf"/>
</dbReference>
<evidence type="ECO:0000313" key="1">
    <source>
        <dbReference type="EMBL" id="BDE97654.1"/>
    </source>
</evidence>
<dbReference type="SUPFAM" id="SSF89155">
    <property type="entry name" value="TorD-like"/>
    <property type="match status" value="1"/>
</dbReference>
<name>A0ABM7WML2_9ACTN</name>
<dbReference type="RefSeq" id="WP_102380086.1">
    <property type="nucleotide sequence ID" value="NZ_AP025564.1"/>
</dbReference>
<proteinExistence type="predicted"/>
<evidence type="ECO:0000313" key="2">
    <source>
        <dbReference type="Proteomes" id="UP001320544"/>
    </source>
</evidence>
<reference evidence="1 2" key="1">
    <citation type="submission" date="2022-01" db="EMBL/GenBank/DDBJ databases">
        <title>Novel bile acid biosynthetic pathways are enriched in the microbiome of centenarians.</title>
        <authorList>
            <person name="Sato Y."/>
            <person name="Atarashi K."/>
            <person name="Plichta R.D."/>
            <person name="Arai Y."/>
            <person name="Sasajima S."/>
            <person name="Kearney M.S."/>
            <person name="Suda W."/>
            <person name="Takeshita K."/>
            <person name="Sasaki T."/>
            <person name="Okamoto S."/>
            <person name="Skelly N.A."/>
            <person name="Okamura Y."/>
            <person name="Vlamakis H."/>
            <person name="Li Y."/>
            <person name="Tanoue T."/>
            <person name="Takei H."/>
            <person name="Nittono H."/>
            <person name="Narushima S."/>
            <person name="Irie J."/>
            <person name="Itoh H."/>
            <person name="Moriya K."/>
            <person name="Sugiura Y."/>
            <person name="Suematsu M."/>
            <person name="Moritoki N."/>
            <person name="Shibata S."/>
            <person name="Littman R.D."/>
            <person name="Fischbach A.M."/>
            <person name="Uwamino Y."/>
            <person name="Inoue T."/>
            <person name="Honda A."/>
            <person name="Hattori M."/>
            <person name="Murai T."/>
            <person name="Xavier J.R."/>
            <person name="Hirose N."/>
            <person name="Honda K."/>
        </authorList>
    </citation>
    <scope>NUCLEOTIDE SEQUENCE [LARGE SCALE GENOMIC DNA]</scope>
    <source>
        <strain evidence="1 2">CE91-St30</strain>
    </source>
</reference>
<gene>
    <name evidence="1" type="ORF">CE91St30_29870</name>
</gene>
<dbReference type="Pfam" id="PF02613">
    <property type="entry name" value="Nitrate_red_del"/>
    <property type="match status" value="1"/>
</dbReference>
<protein>
    <recommendedName>
        <fullName evidence="3">Nitrate reductase delta subunit</fullName>
    </recommendedName>
</protein>
<sequence>MQDEAVFSILSKCFAPVEKAEWDAISKPAQWADFLNGARRALQDEKTFGYQTSAVERLGRKCPLQEFLEAGEVRALFAPPTYSEKQTFAARHFVGGLPQSAVPVESLYRRWSSNPRNEAPFSHKTGLYGSDSALYMAEVAERLGLSVPDRFAACPDHLALELDLVSVLIRSGMHVEARRYLAERFEWLTAFRLRLLGLGDDAAFYIGLVDVVLGIRAQQGLGDEENARSDRAMASGAVS</sequence>
<dbReference type="Proteomes" id="UP001320544">
    <property type="component" value="Chromosome"/>
</dbReference>
<dbReference type="InterPro" id="IPR020945">
    <property type="entry name" value="DMSO/NO3_reduct_chaperone"/>
</dbReference>
<organism evidence="1 2">
    <name type="scientific">Raoultibacter timonensis</name>
    <dbReference type="NCBI Taxonomy" id="1907662"/>
    <lineage>
        <taxon>Bacteria</taxon>
        <taxon>Bacillati</taxon>
        <taxon>Actinomycetota</taxon>
        <taxon>Coriobacteriia</taxon>
        <taxon>Eggerthellales</taxon>
        <taxon>Eggerthellaceae</taxon>
        <taxon>Raoultibacter</taxon>
    </lineage>
</organism>